<reference evidence="2 3" key="1">
    <citation type="submission" date="2007-05" db="EMBL/GenBank/DDBJ databases">
        <title>Complete sequence of plasmid2 pACRY02 of Acidiphilium cryptum JF-5.</title>
        <authorList>
            <consortium name="US DOE Joint Genome Institute"/>
            <person name="Copeland A."/>
            <person name="Lucas S."/>
            <person name="Lapidus A."/>
            <person name="Barry K."/>
            <person name="Detter J.C."/>
            <person name="Glavina del Rio T."/>
            <person name="Hammon N."/>
            <person name="Israni S."/>
            <person name="Dalin E."/>
            <person name="Tice H."/>
            <person name="Pitluck S."/>
            <person name="Sims D."/>
            <person name="Brettin T."/>
            <person name="Bruce D."/>
            <person name="Han C."/>
            <person name="Schmutz J."/>
            <person name="Larimer F."/>
            <person name="Land M."/>
            <person name="Hauser L."/>
            <person name="Kyrpides N."/>
            <person name="Kim E."/>
            <person name="Magnuson T."/>
            <person name="Richardson P."/>
        </authorList>
    </citation>
    <scope>NUCLEOTIDE SEQUENCE [LARGE SCALE GENOMIC DNA]</scope>
    <source>
        <strain evidence="3">JF-5</strain>
        <plasmid evidence="3">Plasmid pACRY02</plasmid>
    </source>
</reference>
<dbReference type="KEGG" id="acr:Acry_3321"/>
<protein>
    <submittedName>
        <fullName evidence="2">Uncharacterized protein</fullName>
    </submittedName>
</protein>
<dbReference type="Proteomes" id="UP000000245">
    <property type="component" value="Plasmid pACRY02"/>
</dbReference>
<dbReference type="HOGENOM" id="CLU_398835_0_0_5"/>
<geneLocation type="plasmid" evidence="2 3">
    <name>pACRY02</name>
</geneLocation>
<organism evidence="2 3">
    <name type="scientific">Acidiphilium cryptum (strain JF-5)</name>
    <dbReference type="NCBI Taxonomy" id="349163"/>
    <lineage>
        <taxon>Bacteria</taxon>
        <taxon>Pseudomonadati</taxon>
        <taxon>Pseudomonadota</taxon>
        <taxon>Alphaproteobacteria</taxon>
        <taxon>Acetobacterales</taxon>
        <taxon>Acidocellaceae</taxon>
        <taxon>Acidiphilium</taxon>
    </lineage>
</organism>
<evidence type="ECO:0000313" key="2">
    <source>
        <dbReference type="EMBL" id="ABQ28933.1"/>
    </source>
</evidence>
<gene>
    <name evidence="2" type="ordered locus">Acry_3321</name>
</gene>
<feature type="region of interest" description="Disordered" evidence="1">
    <location>
        <begin position="559"/>
        <end position="580"/>
    </location>
</feature>
<sequence length="690" mass="77113">MVKSAVVQIARPAPARRRSGLRLRMLGRTIANEYFYRGGSAARRGPTGADVASRRISPDEWHDYTLAISCARRAMSKLKRDAIMASRRHDRPDDDDLVEMIEKRRHLRAEVKKRIGAGLVLEPDISCGAFVDGVKLRGFRSSLDPILKLFVSKLCKGRYTRRGSRLPSISSSRDKASIFPCPSKALALDDEYVTFNPMMRGVFRVDLDRDFASTEECQEKIRELRLPAPNIITGVSTSGGKLRRPHVYFVVKHSVCFTGNGRNGAKALFKLIGTILTERLAPLGADRFATNTLRGKNPLCERLTTAVVYSEPYSLGFDPHGCESLADLLDLGQYRGKFSNFGAAEDMLLRDGRRGSNAVFRTVGRLCARLVHEFHPESPRRSARYRANLVGTDHALEDFEDAVLRGAQQYFEDCEQLRRQCAKSARYFFTRYDARIASANRRRGAMAAEPEYLAALSKREKQQAGGRYAALKCKEATLIRLAVAAEEIGHLAEDIGVSELARASGVSRMTIYRHRHELERGRYLLAEMRENGAAQGDHTIHAGPTSDCNIQCLDKRDTGKSGSLEEMGTPGAEHPEGVTQSRRQFIKRRGSRFMGSKSGKVRVHALNPVFILEIPGGSGAKRPRIVRIRDDVDELAYEAAVEPTIRFIDDFGRERMGNEPVIYAHNGAVAWKNPDFADRRNLNSANRRSS</sequence>
<dbReference type="AlphaFoldDB" id="A5FTK1"/>
<evidence type="ECO:0000313" key="3">
    <source>
        <dbReference type="Proteomes" id="UP000000245"/>
    </source>
</evidence>
<name>A5FTK1_ACICJ</name>
<proteinExistence type="predicted"/>
<accession>A5FTK1</accession>
<keyword evidence="2" id="KW-0614">Plasmid</keyword>
<keyword evidence="3" id="KW-1185">Reference proteome</keyword>
<dbReference type="EMBL" id="CP000690">
    <property type="protein sequence ID" value="ABQ28933.1"/>
    <property type="molecule type" value="Genomic_DNA"/>
</dbReference>
<evidence type="ECO:0000256" key="1">
    <source>
        <dbReference type="SAM" id="MobiDB-lite"/>
    </source>
</evidence>